<feature type="region of interest" description="Disordered" evidence="1">
    <location>
        <begin position="203"/>
        <end position="258"/>
    </location>
</feature>
<evidence type="ECO:0000313" key="2">
    <source>
        <dbReference type="EMBL" id="CAE1311878.1"/>
    </source>
</evidence>
<protein>
    <submittedName>
        <fullName evidence="2">Uncharacterized protein</fullName>
    </submittedName>
</protein>
<reference evidence="2" key="1">
    <citation type="submission" date="2021-01" db="EMBL/GenBank/DDBJ databases">
        <authorList>
            <person name="Li R."/>
            <person name="Bekaert M."/>
        </authorList>
    </citation>
    <scope>NUCLEOTIDE SEQUENCE</scope>
    <source>
        <strain evidence="2">Farmed</strain>
    </source>
</reference>
<proteinExistence type="predicted"/>
<keyword evidence="3" id="KW-1185">Reference proteome</keyword>
<gene>
    <name evidence="2" type="ORF">SPHA_63212</name>
</gene>
<name>A0A812DYU1_ACAPH</name>
<accession>A0A812DYU1</accession>
<feature type="region of interest" description="Disordered" evidence="1">
    <location>
        <begin position="86"/>
        <end position="134"/>
    </location>
</feature>
<comment type="caution">
    <text evidence="2">The sequence shown here is derived from an EMBL/GenBank/DDBJ whole genome shotgun (WGS) entry which is preliminary data.</text>
</comment>
<feature type="compositionally biased region" description="Basic and acidic residues" evidence="1">
    <location>
        <begin position="114"/>
        <end position="127"/>
    </location>
</feature>
<feature type="compositionally biased region" description="Basic and acidic residues" evidence="1">
    <location>
        <begin position="216"/>
        <end position="235"/>
    </location>
</feature>
<sequence>MGFRYRSSTTITSTSDAIRLHELQRVAGIQHASRRLTLSAAALDPCLRAVTVWGGSLSNRAWIALVLGTFSPIFCASCRSQRRAPARSASEADESRRSPSPALAGAATAKRQRATPDKAGEAHENGRDPAQAYPAKAGGCVARDAGQRSKWADDLLAAVRFAQLASLAVFRSAVPAWLGEWRLGHRRGTETGVVLRTVSQAVARAQPSSATPKGNPRRDRDSVSRRPTRRERLNERSSSMRLPCRCQGERGGSEGGWR</sequence>
<evidence type="ECO:0000313" key="3">
    <source>
        <dbReference type="Proteomes" id="UP000597762"/>
    </source>
</evidence>
<organism evidence="2 3">
    <name type="scientific">Acanthosepion pharaonis</name>
    <name type="common">Pharaoh cuttlefish</name>
    <name type="synonym">Sepia pharaonis</name>
    <dbReference type="NCBI Taxonomy" id="158019"/>
    <lineage>
        <taxon>Eukaryota</taxon>
        <taxon>Metazoa</taxon>
        <taxon>Spiralia</taxon>
        <taxon>Lophotrochozoa</taxon>
        <taxon>Mollusca</taxon>
        <taxon>Cephalopoda</taxon>
        <taxon>Coleoidea</taxon>
        <taxon>Decapodiformes</taxon>
        <taxon>Sepiida</taxon>
        <taxon>Sepiina</taxon>
        <taxon>Sepiidae</taxon>
        <taxon>Acanthosepion</taxon>
    </lineage>
</organism>
<dbReference type="AlphaFoldDB" id="A0A812DYU1"/>
<evidence type="ECO:0000256" key="1">
    <source>
        <dbReference type="SAM" id="MobiDB-lite"/>
    </source>
</evidence>
<dbReference type="EMBL" id="CAHIKZ030004534">
    <property type="protein sequence ID" value="CAE1311878.1"/>
    <property type="molecule type" value="Genomic_DNA"/>
</dbReference>
<feature type="compositionally biased region" description="Basic and acidic residues" evidence="1">
    <location>
        <begin position="247"/>
        <end position="258"/>
    </location>
</feature>
<dbReference type="Proteomes" id="UP000597762">
    <property type="component" value="Unassembled WGS sequence"/>
</dbReference>